<proteinExistence type="inferred from homology"/>
<dbReference type="GO" id="GO:0006750">
    <property type="term" value="P:glutathione biosynthetic process"/>
    <property type="evidence" value="ECO:0007669"/>
    <property type="project" value="UniProtKB-KW"/>
</dbReference>
<dbReference type="Pfam" id="PF00248">
    <property type="entry name" value="Aldo_ket_red"/>
    <property type="match status" value="1"/>
</dbReference>
<dbReference type="GO" id="GO:0030234">
    <property type="term" value="F:enzyme regulator activity"/>
    <property type="evidence" value="ECO:0007669"/>
    <property type="project" value="TreeGrafter"/>
</dbReference>
<evidence type="ECO:0000256" key="7">
    <source>
        <dbReference type="ARBA" id="ARBA00031732"/>
    </source>
</evidence>
<comment type="caution">
    <text evidence="10">The sequence shown here is derived from an EMBL/GenBank/DDBJ whole genome shotgun (WGS) entry which is preliminary data.</text>
</comment>
<evidence type="ECO:0000313" key="11">
    <source>
        <dbReference type="Proteomes" id="UP000726737"/>
    </source>
</evidence>
<reference evidence="10" key="1">
    <citation type="journal article" date="2020" name="Fungal Divers.">
        <title>Resolving the Mortierellaceae phylogeny through synthesis of multi-gene phylogenetics and phylogenomics.</title>
        <authorList>
            <person name="Vandepol N."/>
            <person name="Liber J."/>
            <person name="Desiro A."/>
            <person name="Na H."/>
            <person name="Kennedy M."/>
            <person name="Barry K."/>
            <person name="Grigoriev I.V."/>
            <person name="Miller A.N."/>
            <person name="O'Donnell K."/>
            <person name="Stajich J.E."/>
            <person name="Bonito G."/>
        </authorList>
    </citation>
    <scope>NUCLEOTIDE SEQUENCE</scope>
    <source>
        <strain evidence="10">KOD948</strain>
    </source>
</reference>
<keyword evidence="4" id="KW-0317">Glutathione biosynthesis</keyword>
<evidence type="ECO:0000256" key="5">
    <source>
        <dbReference type="ARBA" id="ARBA00030406"/>
    </source>
</evidence>
<dbReference type="PANTHER" id="PTHR13295">
    <property type="entry name" value="GLUTAMATE CYSTEINE LIGASE REGULATORY SUBUNIT"/>
    <property type="match status" value="1"/>
</dbReference>
<evidence type="ECO:0000256" key="1">
    <source>
        <dbReference type="ARBA" id="ARBA00005006"/>
    </source>
</evidence>
<feature type="domain" description="NADP-dependent oxidoreductase" evidence="9">
    <location>
        <begin position="103"/>
        <end position="258"/>
    </location>
</feature>
<dbReference type="InterPro" id="IPR036812">
    <property type="entry name" value="NAD(P)_OxRdtase_dom_sf"/>
</dbReference>
<dbReference type="InterPro" id="IPR032963">
    <property type="entry name" value="Gclm"/>
</dbReference>
<sequence length="317" mass="34347">MTAIHSTEANFNGSKGQHYAAYEKQSKSRTGPVAFAQDTFSHLALYTGNTMRTGTTAQLATSQKKSNQELLSAVEDTLHNSLESSQVEGSAITIADKNTLGALEGDRSKYEITVKMFFISPAGSSTALSVDQLNRAVKYLQTALGTSNLLIDHFILALPNQTFDENGLDQAELEAFTEDVAHLYWPIWKQLSELRQGGQIGRLGVAEFSKQQLEILKTAAVSKGAVGPEVNQVNLHDCCVLPKDLIEYSKAEGIELLTHGDATNILPKSTFASLLQPHLPATSASSLTPNFVLKYSALITNRGLISRKGYIIDATAE</sequence>
<evidence type="ECO:0000256" key="3">
    <source>
        <dbReference type="ARBA" id="ARBA00011532"/>
    </source>
</evidence>
<dbReference type="PANTHER" id="PTHR13295:SF4">
    <property type="entry name" value="GLUTAMATE--CYSTEINE LIGASE REGULATORY SUBUNIT"/>
    <property type="match status" value="1"/>
</dbReference>
<accession>A0A9P6Q624</accession>
<organism evidence="10 11">
    <name type="scientific">Mortierella polycephala</name>
    <dbReference type="NCBI Taxonomy" id="41804"/>
    <lineage>
        <taxon>Eukaryota</taxon>
        <taxon>Fungi</taxon>
        <taxon>Fungi incertae sedis</taxon>
        <taxon>Mucoromycota</taxon>
        <taxon>Mortierellomycotina</taxon>
        <taxon>Mortierellomycetes</taxon>
        <taxon>Mortierellales</taxon>
        <taxon>Mortierellaceae</taxon>
        <taxon>Mortierella</taxon>
    </lineage>
</organism>
<dbReference type="Proteomes" id="UP000726737">
    <property type="component" value="Unassembled WGS sequence"/>
</dbReference>
<protein>
    <recommendedName>
        <fullName evidence="7">GCS light chain</fullName>
    </recommendedName>
    <alternativeName>
        <fullName evidence="5">Gamma-ECS regulatory subunit</fullName>
    </alternativeName>
    <alternativeName>
        <fullName evidence="8">Gamma-glutamylcysteine synthetase regulatory subunit</fullName>
    </alternativeName>
    <alternativeName>
        <fullName evidence="6">Glutamate--cysteine ligase modifier subunit</fullName>
    </alternativeName>
</protein>
<evidence type="ECO:0000313" key="10">
    <source>
        <dbReference type="EMBL" id="KAG0259755.1"/>
    </source>
</evidence>
<comment type="similarity">
    <text evidence="2">Belongs to the aldo/keto reductase family. Glutamate--cysteine ligase light chain subfamily.</text>
</comment>
<dbReference type="Gene3D" id="3.20.20.100">
    <property type="entry name" value="NADP-dependent oxidoreductase domain"/>
    <property type="match status" value="1"/>
</dbReference>
<dbReference type="OrthoDB" id="5596051at2759"/>
<dbReference type="SUPFAM" id="SSF51430">
    <property type="entry name" value="NAD(P)-linked oxidoreductase"/>
    <property type="match status" value="1"/>
</dbReference>
<name>A0A9P6Q624_9FUNG</name>
<gene>
    <name evidence="10" type="ORF">BG011_002404</name>
</gene>
<evidence type="ECO:0000256" key="2">
    <source>
        <dbReference type="ARBA" id="ARBA00008612"/>
    </source>
</evidence>
<dbReference type="InterPro" id="IPR023210">
    <property type="entry name" value="NADP_OxRdtase_dom"/>
</dbReference>
<dbReference type="EMBL" id="JAAAJA010000176">
    <property type="protein sequence ID" value="KAG0259755.1"/>
    <property type="molecule type" value="Genomic_DNA"/>
</dbReference>
<dbReference type="GO" id="GO:0017109">
    <property type="term" value="C:glutamate-cysteine ligase complex"/>
    <property type="evidence" value="ECO:0007669"/>
    <property type="project" value="TreeGrafter"/>
</dbReference>
<dbReference type="GO" id="GO:0035226">
    <property type="term" value="F:glutamate-cysteine ligase catalytic subunit binding"/>
    <property type="evidence" value="ECO:0007669"/>
    <property type="project" value="InterPro"/>
</dbReference>
<evidence type="ECO:0000256" key="8">
    <source>
        <dbReference type="ARBA" id="ARBA00032926"/>
    </source>
</evidence>
<comment type="pathway">
    <text evidence="1">Sulfur metabolism; glutathione biosynthesis; glutathione from L-cysteine and L-glutamate: step 1/2.</text>
</comment>
<dbReference type="AlphaFoldDB" id="A0A9P6Q624"/>
<evidence type="ECO:0000259" key="9">
    <source>
        <dbReference type="Pfam" id="PF00248"/>
    </source>
</evidence>
<evidence type="ECO:0000256" key="4">
    <source>
        <dbReference type="ARBA" id="ARBA00022684"/>
    </source>
</evidence>
<keyword evidence="11" id="KW-1185">Reference proteome</keyword>
<comment type="subunit">
    <text evidence="3">Heterodimer of a catalytic heavy chain and a regulatory light chain.</text>
</comment>
<evidence type="ECO:0000256" key="6">
    <source>
        <dbReference type="ARBA" id="ARBA00031154"/>
    </source>
</evidence>